<gene>
    <name evidence="3" type="ORF">R1flu_002134</name>
</gene>
<comment type="caution">
    <text evidence="3">The sequence shown here is derived from an EMBL/GenBank/DDBJ whole genome shotgun (WGS) entry which is preliminary data.</text>
</comment>
<evidence type="ECO:0000313" key="3">
    <source>
        <dbReference type="EMBL" id="KAL2621929.1"/>
    </source>
</evidence>
<keyword evidence="4" id="KW-1185">Reference proteome</keyword>
<organism evidence="3 4">
    <name type="scientific">Riccia fluitans</name>
    <dbReference type="NCBI Taxonomy" id="41844"/>
    <lineage>
        <taxon>Eukaryota</taxon>
        <taxon>Viridiplantae</taxon>
        <taxon>Streptophyta</taxon>
        <taxon>Embryophyta</taxon>
        <taxon>Marchantiophyta</taxon>
        <taxon>Marchantiopsida</taxon>
        <taxon>Marchantiidae</taxon>
        <taxon>Marchantiales</taxon>
        <taxon>Ricciaceae</taxon>
        <taxon>Riccia</taxon>
    </lineage>
</organism>
<dbReference type="PIRSF" id="PIRSF000124">
    <property type="entry name" value="UDPglc_GDPman_dh"/>
    <property type="match status" value="1"/>
</dbReference>
<dbReference type="InterPro" id="IPR008927">
    <property type="entry name" value="6-PGluconate_DH-like_C_sf"/>
</dbReference>
<dbReference type="InterPro" id="IPR014027">
    <property type="entry name" value="UDP-Glc/GDP-Man_DH_C"/>
</dbReference>
<dbReference type="AlphaFoldDB" id="A0ABD1Y591"/>
<dbReference type="Proteomes" id="UP001605036">
    <property type="component" value="Unassembled WGS sequence"/>
</dbReference>
<dbReference type="PIRSF" id="PIRSF500136">
    <property type="entry name" value="UDP_ManNAc_DH"/>
    <property type="match status" value="1"/>
</dbReference>
<sequence length="205" mass="22694">MNEVSMILAKLNLDTQEVLAAAGTKWNFLPFRPGLVGGHCIGVDPYYLAHKAQAVGHHPEVILASRRVNANMGVYAASELIKAMIKAGHSIVGAKVLVMGLTFKENCPDIRNTPAMDVVRELKEFGCRVDVTDCWADEEVAKNEYDVELVDCPQKRFYDAVVLTVAHREYCAMTADQFRGLMRDHNGVLFDLKDVMPSGSADLRL</sequence>
<dbReference type="PANTHER" id="PTHR43491">
    <property type="entry name" value="UDP-N-ACETYL-D-MANNOSAMINE DEHYDROGENASE"/>
    <property type="match status" value="1"/>
</dbReference>
<dbReference type="SMART" id="SM00984">
    <property type="entry name" value="UDPG_MGDP_dh_C"/>
    <property type="match status" value="1"/>
</dbReference>
<reference evidence="3 4" key="1">
    <citation type="submission" date="2024-09" db="EMBL/GenBank/DDBJ databases">
        <title>Chromosome-scale assembly of Riccia fluitans.</title>
        <authorList>
            <person name="Paukszto L."/>
            <person name="Sawicki J."/>
            <person name="Karawczyk K."/>
            <person name="Piernik-Szablinska J."/>
            <person name="Szczecinska M."/>
            <person name="Mazdziarz M."/>
        </authorList>
    </citation>
    <scope>NUCLEOTIDE SEQUENCE [LARGE SCALE GENOMIC DNA]</scope>
    <source>
        <strain evidence="3">Rf_01</strain>
        <tissue evidence="3">Aerial parts of the thallus</tissue>
    </source>
</reference>
<dbReference type="InterPro" id="IPR036220">
    <property type="entry name" value="UDP-Glc/GDP-Man_DH_C_sf"/>
</dbReference>
<feature type="domain" description="UDP-glucose/GDP-mannose dehydrogenase C-terminal" evidence="2">
    <location>
        <begin position="97"/>
        <end position="198"/>
    </location>
</feature>
<evidence type="ECO:0000313" key="4">
    <source>
        <dbReference type="Proteomes" id="UP001605036"/>
    </source>
</evidence>
<dbReference type="InterPro" id="IPR014026">
    <property type="entry name" value="UDP-Glc/GDP-Man_DH_dimer"/>
</dbReference>
<dbReference type="Gene3D" id="3.40.50.720">
    <property type="entry name" value="NAD(P)-binding Rossmann-like Domain"/>
    <property type="match status" value="1"/>
</dbReference>
<evidence type="ECO:0000256" key="1">
    <source>
        <dbReference type="ARBA" id="ARBA00006601"/>
    </source>
</evidence>
<dbReference type="SUPFAM" id="SSF48179">
    <property type="entry name" value="6-phosphogluconate dehydrogenase C-terminal domain-like"/>
    <property type="match status" value="1"/>
</dbReference>
<accession>A0ABD1Y591</accession>
<dbReference type="Pfam" id="PF00984">
    <property type="entry name" value="UDPG_MGDP_dh"/>
    <property type="match status" value="1"/>
</dbReference>
<name>A0ABD1Y591_9MARC</name>
<dbReference type="EMBL" id="JBHFFA010000006">
    <property type="protein sequence ID" value="KAL2621929.1"/>
    <property type="molecule type" value="Genomic_DNA"/>
</dbReference>
<dbReference type="SUPFAM" id="SSF52413">
    <property type="entry name" value="UDP-glucose/GDP-mannose dehydrogenase C-terminal domain"/>
    <property type="match status" value="1"/>
</dbReference>
<proteinExistence type="inferred from homology"/>
<dbReference type="InterPro" id="IPR017476">
    <property type="entry name" value="UDP-Glc/GDP-Man"/>
</dbReference>
<dbReference type="PANTHER" id="PTHR43491:SF2">
    <property type="entry name" value="UDP-N-ACETYL-D-MANNOSAMINE DEHYDROGENASE"/>
    <property type="match status" value="1"/>
</dbReference>
<evidence type="ECO:0000259" key="2">
    <source>
        <dbReference type="SMART" id="SM00984"/>
    </source>
</evidence>
<dbReference type="InterPro" id="IPR028359">
    <property type="entry name" value="UDP_ManNAc/GlcNAc_DH"/>
</dbReference>
<dbReference type="Pfam" id="PF03720">
    <property type="entry name" value="UDPG_MGDP_dh_C"/>
    <property type="match status" value="1"/>
</dbReference>
<comment type="similarity">
    <text evidence="1">Belongs to the UDP-glucose/GDP-mannose dehydrogenase family.</text>
</comment>
<protein>
    <recommendedName>
        <fullName evidence="2">UDP-glucose/GDP-mannose dehydrogenase C-terminal domain-containing protein</fullName>
    </recommendedName>
</protein>